<name>A0ACB8SHQ8_9AGAM</name>
<accession>A0ACB8SHQ8</accession>
<dbReference type="Proteomes" id="UP000814140">
    <property type="component" value="Unassembled WGS sequence"/>
</dbReference>
<evidence type="ECO:0000313" key="1">
    <source>
        <dbReference type="EMBL" id="KAI0055406.1"/>
    </source>
</evidence>
<reference evidence="1" key="2">
    <citation type="journal article" date="2022" name="New Phytol.">
        <title>Evolutionary transition to the ectomycorrhizal habit in the genomes of a hyperdiverse lineage of mushroom-forming fungi.</title>
        <authorList>
            <person name="Looney B."/>
            <person name="Miyauchi S."/>
            <person name="Morin E."/>
            <person name="Drula E."/>
            <person name="Courty P.E."/>
            <person name="Kohler A."/>
            <person name="Kuo A."/>
            <person name="LaButti K."/>
            <person name="Pangilinan J."/>
            <person name="Lipzen A."/>
            <person name="Riley R."/>
            <person name="Andreopoulos W."/>
            <person name="He G."/>
            <person name="Johnson J."/>
            <person name="Nolan M."/>
            <person name="Tritt A."/>
            <person name="Barry K.W."/>
            <person name="Grigoriev I.V."/>
            <person name="Nagy L.G."/>
            <person name="Hibbett D."/>
            <person name="Henrissat B."/>
            <person name="Matheny P.B."/>
            <person name="Labbe J."/>
            <person name="Martin F.M."/>
        </authorList>
    </citation>
    <scope>NUCLEOTIDE SEQUENCE</scope>
    <source>
        <strain evidence="1">HHB10654</strain>
    </source>
</reference>
<reference evidence="1" key="1">
    <citation type="submission" date="2021-03" db="EMBL/GenBank/DDBJ databases">
        <authorList>
            <consortium name="DOE Joint Genome Institute"/>
            <person name="Ahrendt S."/>
            <person name="Looney B.P."/>
            <person name="Miyauchi S."/>
            <person name="Morin E."/>
            <person name="Drula E."/>
            <person name="Courty P.E."/>
            <person name="Chicoki N."/>
            <person name="Fauchery L."/>
            <person name="Kohler A."/>
            <person name="Kuo A."/>
            <person name="Labutti K."/>
            <person name="Pangilinan J."/>
            <person name="Lipzen A."/>
            <person name="Riley R."/>
            <person name="Andreopoulos W."/>
            <person name="He G."/>
            <person name="Johnson J."/>
            <person name="Barry K.W."/>
            <person name="Grigoriev I.V."/>
            <person name="Nagy L."/>
            <person name="Hibbett D."/>
            <person name="Henrissat B."/>
            <person name="Matheny P.B."/>
            <person name="Labbe J."/>
            <person name="Martin F."/>
        </authorList>
    </citation>
    <scope>NUCLEOTIDE SEQUENCE</scope>
    <source>
        <strain evidence="1">HHB10654</strain>
    </source>
</reference>
<comment type="caution">
    <text evidence="1">The sequence shown here is derived from an EMBL/GenBank/DDBJ whole genome shotgun (WGS) entry which is preliminary data.</text>
</comment>
<keyword evidence="2" id="KW-1185">Reference proteome</keyword>
<proteinExistence type="predicted"/>
<organism evidence="1 2">
    <name type="scientific">Artomyces pyxidatus</name>
    <dbReference type="NCBI Taxonomy" id="48021"/>
    <lineage>
        <taxon>Eukaryota</taxon>
        <taxon>Fungi</taxon>
        <taxon>Dikarya</taxon>
        <taxon>Basidiomycota</taxon>
        <taxon>Agaricomycotina</taxon>
        <taxon>Agaricomycetes</taxon>
        <taxon>Russulales</taxon>
        <taxon>Auriscalpiaceae</taxon>
        <taxon>Artomyces</taxon>
    </lineage>
</organism>
<sequence>MAQSTTPLPRFKILDHSLSLSPPGPPHTLVTDLANPLPPSSTTNDWDTAKQHMHAAQVAASIISPHPQCRPGHCLASTGPPGQWFGLDRNAVRIVEVVHYSGGTRVNHPITLCVQPLKPKDWRPVMWSAYMSDSEVERLADPRSGNAPSILELNLHVRSVVLGNGRDVTLILRAVEKYHDPACEVPRYFQPAHAVQGLGVGDTTNPLGGLNASAAPVSGKDLWTPSVQPDATLVLFIRMSTCTRIVARM</sequence>
<evidence type="ECO:0000313" key="2">
    <source>
        <dbReference type="Proteomes" id="UP000814140"/>
    </source>
</evidence>
<dbReference type="EMBL" id="MU277293">
    <property type="protein sequence ID" value="KAI0055406.1"/>
    <property type="molecule type" value="Genomic_DNA"/>
</dbReference>
<gene>
    <name evidence="1" type="ORF">BV25DRAFT_1842980</name>
</gene>
<protein>
    <submittedName>
        <fullName evidence="1">Uncharacterized protein</fullName>
    </submittedName>
</protein>